<organism evidence="2 3">
    <name type="scientific">Flavobacterium swingsii</name>
    <dbReference type="NCBI Taxonomy" id="498292"/>
    <lineage>
        <taxon>Bacteria</taxon>
        <taxon>Pseudomonadati</taxon>
        <taxon>Bacteroidota</taxon>
        <taxon>Flavobacteriia</taxon>
        <taxon>Flavobacteriales</taxon>
        <taxon>Flavobacteriaceae</taxon>
        <taxon>Flavobacterium</taxon>
    </lineage>
</organism>
<feature type="domain" description="YdhG-like" evidence="1">
    <location>
        <begin position="16"/>
        <end position="112"/>
    </location>
</feature>
<dbReference type="Proteomes" id="UP000199604">
    <property type="component" value="Unassembled WGS sequence"/>
</dbReference>
<dbReference type="OrthoDB" id="670608at2"/>
<dbReference type="RefSeq" id="WP_091474030.1">
    <property type="nucleotide sequence ID" value="NZ_FOJT01000002.1"/>
</dbReference>
<dbReference type="AlphaFoldDB" id="A0A1I0WDT2"/>
<reference evidence="3" key="1">
    <citation type="submission" date="2016-10" db="EMBL/GenBank/DDBJ databases">
        <authorList>
            <person name="Varghese N."/>
            <person name="Submissions S."/>
        </authorList>
    </citation>
    <scope>NUCLEOTIDE SEQUENCE [LARGE SCALE GENOMIC DNA]</scope>
    <source>
        <strain evidence="3">DSM 21789</strain>
    </source>
</reference>
<accession>A0A1I0WDT2</accession>
<proteinExistence type="predicted"/>
<evidence type="ECO:0000313" key="3">
    <source>
        <dbReference type="Proteomes" id="UP000199604"/>
    </source>
</evidence>
<keyword evidence="3" id="KW-1185">Reference proteome</keyword>
<evidence type="ECO:0000259" key="1">
    <source>
        <dbReference type="Pfam" id="PF08818"/>
    </source>
</evidence>
<name>A0A1I0WDT2_9FLAO</name>
<dbReference type="InterPro" id="IPR014922">
    <property type="entry name" value="YdhG-like"/>
</dbReference>
<dbReference type="Gene3D" id="3.90.1150.200">
    <property type="match status" value="1"/>
</dbReference>
<gene>
    <name evidence="2" type="ORF">SAMN05660845_0722</name>
</gene>
<evidence type="ECO:0000313" key="2">
    <source>
        <dbReference type="EMBL" id="SFA86915.1"/>
    </source>
</evidence>
<protein>
    <recommendedName>
        <fullName evidence="1">YdhG-like domain-containing protein</fullName>
    </recommendedName>
</protein>
<sequence>MKPTQEYILRQPEKYQAMVLHIMAVVGKIIPEAELLFKYGIPYFYYKKKPFCYLAPNHKKEFVDVGFARGFQLKQNQEFLISENRNTVKSLRYFSLSTIDNTVLISVIEEAVSLYN</sequence>
<dbReference type="SUPFAM" id="SSF159888">
    <property type="entry name" value="YdhG-like"/>
    <property type="match status" value="1"/>
</dbReference>
<dbReference type="Pfam" id="PF08818">
    <property type="entry name" value="DUF1801"/>
    <property type="match status" value="1"/>
</dbReference>
<dbReference type="EMBL" id="FOJT01000002">
    <property type="protein sequence ID" value="SFA86915.1"/>
    <property type="molecule type" value="Genomic_DNA"/>
</dbReference>
<dbReference type="STRING" id="498292.SAMN05660845_0722"/>